<gene>
    <name evidence="2" type="primary">p6</name>
</gene>
<reference evidence="1 3" key="1">
    <citation type="journal article" date="2003" name="Plant Dis.">
        <title>First report of Beet pseudoyellows virus in strawberry in the USA: A second crinivirus able to cause pallidosis disease.</title>
        <authorList>
            <person name="Tzanetakis I.E."/>
            <person name="Wintermantel W.M."/>
            <person name="Martin R.R."/>
        </authorList>
    </citation>
    <scope>NUCLEOTIDE SEQUENCE [LARGE SCALE GENOMIC DNA]</scope>
</reference>
<organism evidence="1 3">
    <name type="scientific">Beet pseudoyellows virus</name>
    <dbReference type="NCBI Taxonomy" id="72750"/>
    <lineage>
        <taxon>Viruses</taxon>
        <taxon>Riboviria</taxon>
        <taxon>Orthornavirae</taxon>
        <taxon>Kitrinoviricota</taxon>
        <taxon>Alsuviricetes</taxon>
        <taxon>Martellivirales</taxon>
        <taxon>Closteroviridae</taxon>
        <taxon>Crinivirus</taxon>
        <taxon>Crinivirus pseudobetae</taxon>
    </lineage>
</organism>
<protein>
    <submittedName>
        <fullName evidence="1 2">p6</fullName>
    </submittedName>
</protein>
<evidence type="ECO:0000313" key="2">
    <source>
        <dbReference type="EMBL" id="BAV38108.1"/>
    </source>
</evidence>
<sequence length="53" mass="6156">MLCIFKLRQGGSFNVLYLSDSRDFSGETFLISSDDVTLLEDLMSHLHFIKTQW</sequence>
<keyword evidence="3" id="KW-1185">Reference proteome</keyword>
<dbReference type="EMBL" id="LC100132">
    <property type="protein sequence ID" value="BAV38108.1"/>
    <property type="molecule type" value="Genomic_RNA"/>
</dbReference>
<dbReference type="Proteomes" id="UP000203551">
    <property type="component" value="Genome"/>
</dbReference>
<reference evidence="1" key="4">
    <citation type="submission" date="2009-09" db="EMBL/GenBank/DDBJ databases">
        <authorList>
            <person name="Tzanetakis I.E."/>
        </authorList>
    </citation>
    <scope>NUCLEOTIDE SEQUENCE</scope>
</reference>
<reference evidence="2" key="5">
    <citation type="submission" date="2015-11" db="EMBL/GenBank/DDBJ databases">
        <title>Nucleotide Sequences of a new isolate of Beet pseudo-yellows virus (BPYV) from Cucumber suggests host adaptation function of RNA 1.</title>
        <authorList>
            <person name="Akhter M.S."/>
            <person name="Bhor S.A."/>
            <person name="Nao M."/>
            <person name="Sekine K.-T."/>
            <person name="Yaeno T."/>
            <person name="Yamaoka N."/>
            <person name="Nishiguchi M."/>
            <person name="Kobayashi K."/>
        </authorList>
    </citation>
    <scope>NUCLEOTIDE SEQUENCE</scope>
    <source>
        <strain evidence="2">MI</strain>
    </source>
</reference>
<evidence type="ECO:0000313" key="1">
    <source>
        <dbReference type="EMBL" id="AAQ97387.1"/>
    </source>
</evidence>
<accession>Q6VRA4</accession>
<name>Q6VRA4_9CLOS</name>
<evidence type="ECO:0000313" key="3">
    <source>
        <dbReference type="Proteomes" id="UP000203551"/>
    </source>
</evidence>
<dbReference type="KEGG" id="vg:2650876"/>
<proteinExistence type="predicted"/>
<dbReference type="EMBL" id="AY330919">
    <property type="protein sequence ID" value="AAQ97387.1"/>
    <property type="molecule type" value="Genomic_RNA"/>
</dbReference>
<dbReference type="RefSeq" id="NP_940789.1">
    <property type="nucleotide sequence ID" value="NC_005210.2"/>
</dbReference>
<reference evidence="1 3" key="2">
    <citation type="journal article" date="2004" name="Plant Dis.">
        <title>First report of beet pseudo yellows virus in blackberry in the United States.</title>
        <authorList>
            <person name="Tzanetakis I.E."/>
            <person name="Martin R.R."/>
        </authorList>
    </citation>
    <scope>NUCLEOTIDE SEQUENCE [LARGE SCALE GENOMIC DNA]</scope>
</reference>
<reference evidence="1 3" key="3">
    <citation type="journal article" date="2004" name="Virus Genes">
        <title>Complete nucleotide sequence of a strawberry isolate of Beet pseudoyellows virus.</title>
        <authorList>
            <person name="Tzanetakis I.E."/>
            <person name="Martin R.R."/>
        </authorList>
    </citation>
    <scope>NUCLEOTIDE SEQUENCE [LARGE SCALE GENOMIC DNA]</scope>
</reference>